<sequence>MLKKRYQPLDSDQRKGKIYSIIDYVIFGSAIIFEKYHRFPLRPYRPPIRRIGTLGTSDIREIGLTAVSAMIMILAWNTTSSLNRHELVPEYKKHLTGIEHFFFFLAGFFILIFTADPLIGLLSRTIPVEKITYHLERLYFLHFFMMFYVLLRCVLAFDYYKAFYYEDRKCRMYHVLLCFFVGIGIIHILLGVLSLVVSFIYHF</sequence>
<name>A0A6N3AVJ0_ENTCA</name>
<protein>
    <submittedName>
        <fullName evidence="2">Uncharacterized protein</fullName>
    </submittedName>
</protein>
<dbReference type="AlphaFoldDB" id="A0A6N3AVJ0"/>
<organism evidence="2">
    <name type="scientific">Enterococcus casseliflavus</name>
    <name type="common">Enterococcus flavescens</name>
    <dbReference type="NCBI Taxonomy" id="37734"/>
    <lineage>
        <taxon>Bacteria</taxon>
        <taxon>Bacillati</taxon>
        <taxon>Bacillota</taxon>
        <taxon>Bacilli</taxon>
        <taxon>Lactobacillales</taxon>
        <taxon>Enterococcaceae</taxon>
        <taxon>Enterococcus</taxon>
    </lineage>
</organism>
<proteinExistence type="predicted"/>
<evidence type="ECO:0000313" key="2">
    <source>
        <dbReference type="EMBL" id="VYT91612.1"/>
    </source>
</evidence>
<keyword evidence="1" id="KW-1133">Transmembrane helix</keyword>
<feature type="transmembrane region" description="Helical" evidence="1">
    <location>
        <begin position="172"/>
        <end position="201"/>
    </location>
</feature>
<feature type="transmembrane region" description="Helical" evidence="1">
    <location>
        <begin position="139"/>
        <end position="160"/>
    </location>
</feature>
<dbReference type="EMBL" id="CACRTX010000007">
    <property type="protein sequence ID" value="VYT91612.1"/>
    <property type="molecule type" value="Genomic_DNA"/>
</dbReference>
<keyword evidence="1" id="KW-0472">Membrane</keyword>
<feature type="transmembrane region" description="Helical" evidence="1">
    <location>
        <begin position="100"/>
        <end position="119"/>
    </location>
</feature>
<accession>A0A6N3AVJ0</accession>
<keyword evidence="1" id="KW-0812">Transmembrane</keyword>
<evidence type="ECO:0000256" key="1">
    <source>
        <dbReference type="SAM" id="Phobius"/>
    </source>
</evidence>
<dbReference type="RefSeq" id="WP_421757986.1">
    <property type="nucleotide sequence ID" value="NZ_CACRTX010000007.1"/>
</dbReference>
<gene>
    <name evidence="2" type="ORF">ECLFYP2_01958</name>
</gene>
<reference evidence="2" key="1">
    <citation type="submission" date="2019-11" db="EMBL/GenBank/DDBJ databases">
        <authorList>
            <person name="Feng L."/>
        </authorList>
    </citation>
    <scope>NUCLEOTIDE SEQUENCE</scope>
    <source>
        <strain evidence="2">ECasseliflavusLFYP2</strain>
    </source>
</reference>